<dbReference type="InterPro" id="IPR006860">
    <property type="entry name" value="FecR"/>
</dbReference>
<dbReference type="InterPro" id="IPR032508">
    <property type="entry name" value="FecR_C"/>
</dbReference>
<evidence type="ECO:0000256" key="1">
    <source>
        <dbReference type="SAM" id="Phobius"/>
    </source>
</evidence>
<dbReference type="Proteomes" id="UP001224325">
    <property type="component" value="Chromosome"/>
</dbReference>
<feature type="domain" description="Protein FecR C-terminal" evidence="3">
    <location>
        <begin position="330"/>
        <end position="395"/>
    </location>
</feature>
<dbReference type="RefSeq" id="WP_308992055.1">
    <property type="nucleotide sequence ID" value="NZ_CP155618.1"/>
</dbReference>
<keyword evidence="1" id="KW-1133">Transmembrane helix</keyword>
<feature type="domain" description="FecR protein" evidence="2">
    <location>
        <begin position="189"/>
        <end position="282"/>
    </location>
</feature>
<evidence type="ECO:0000313" key="4">
    <source>
        <dbReference type="EMBL" id="XBL14079.1"/>
    </source>
</evidence>
<dbReference type="Gene3D" id="3.55.50.30">
    <property type="match status" value="1"/>
</dbReference>
<dbReference type="AlphaFoldDB" id="A0AAU7EDA6"/>
<gene>
    <name evidence="4" type="ORF">QLS71_017390</name>
</gene>
<dbReference type="InterPro" id="IPR012373">
    <property type="entry name" value="Ferrdict_sens_TM"/>
</dbReference>
<dbReference type="PANTHER" id="PTHR30273:SF2">
    <property type="entry name" value="PROTEIN FECR"/>
    <property type="match status" value="1"/>
</dbReference>
<dbReference type="PANTHER" id="PTHR30273">
    <property type="entry name" value="PERIPLASMIC SIGNAL SENSOR AND SIGMA FACTOR ACTIVATOR FECR-RELATED"/>
    <property type="match status" value="1"/>
</dbReference>
<keyword evidence="1" id="KW-0812">Transmembrane</keyword>
<proteinExistence type="predicted"/>
<protein>
    <submittedName>
        <fullName evidence="4">FecR family protein</fullName>
    </submittedName>
</protein>
<dbReference type="EMBL" id="CP155618">
    <property type="protein sequence ID" value="XBL14079.1"/>
    <property type="molecule type" value="Genomic_DNA"/>
</dbReference>
<accession>A0AAU7EDA6</accession>
<organism evidence="4 5">
    <name type="scientific">Mariniflexile litorale</name>
    <dbReference type="NCBI Taxonomy" id="3045158"/>
    <lineage>
        <taxon>Bacteria</taxon>
        <taxon>Pseudomonadati</taxon>
        <taxon>Bacteroidota</taxon>
        <taxon>Flavobacteriia</taxon>
        <taxon>Flavobacteriales</taxon>
        <taxon>Flavobacteriaceae</taxon>
        <taxon>Mariniflexile</taxon>
    </lineage>
</organism>
<evidence type="ECO:0000259" key="3">
    <source>
        <dbReference type="Pfam" id="PF16344"/>
    </source>
</evidence>
<feature type="transmembrane region" description="Helical" evidence="1">
    <location>
        <begin position="92"/>
        <end position="111"/>
    </location>
</feature>
<evidence type="ECO:0000259" key="2">
    <source>
        <dbReference type="Pfam" id="PF04773"/>
    </source>
</evidence>
<evidence type="ECO:0000313" key="5">
    <source>
        <dbReference type="Proteomes" id="UP001224325"/>
    </source>
</evidence>
<dbReference type="KEGG" id="mlil:QLS71_017390"/>
<reference evidence="4" key="1">
    <citation type="submission" date="2024-04" db="EMBL/GenBank/DDBJ databases">
        <title>Mariniflexile litorale, isolated from the shallow sediments of the Sea of Japan.</title>
        <authorList>
            <person name="Romanenko L."/>
            <person name="Isaeva M."/>
        </authorList>
    </citation>
    <scope>NUCLEOTIDE SEQUENCE [LARGE SCALE GENOMIC DNA]</scope>
    <source>
        <strain evidence="4">KMM 9835</strain>
    </source>
</reference>
<dbReference type="Pfam" id="PF16344">
    <property type="entry name" value="FecR_C"/>
    <property type="match status" value="1"/>
</dbReference>
<sequence>MKKNLEYLEDKTFLDWIYETNPDSIVFWENYIKSNSKEKNSIMQLKAILKVVKSEESKLTRDEKQKIIEQVNFRIHNLKKPKSKYRILRSGLKYAALIVILLSTTLFYYFYNSTNNIKPFSNINSYALDSIAETKLIVAKGEEYLISEKESLIEYDEAGEVILNKKDTLNNTLASNNKIEKEVLNTLVVPYGKRSIVKLSDGSIVHLNAGTQFIFPEKFIGNKRVVYLLGEAFFEVEKNKDKPFIVKTVEDEFSIEVLGTKFNVSAYDTDASILTVLAEGSVNIVKDKLFGSEKIRMVPGELAAWNNKSKDVLLKKVNTHDYILWTKGVIQFESQSLIDVVKKVERFYNIKIEFDKTLNSNINITGKLFLTDSIHKTLKNIVTAASCKYEKKNSNTYKILQDI</sequence>
<dbReference type="Pfam" id="PF04773">
    <property type="entry name" value="FecR"/>
    <property type="match status" value="1"/>
</dbReference>
<keyword evidence="1" id="KW-0472">Membrane</keyword>
<dbReference type="Gene3D" id="2.60.120.1440">
    <property type="match status" value="1"/>
</dbReference>
<dbReference type="GO" id="GO:0016989">
    <property type="term" value="F:sigma factor antagonist activity"/>
    <property type="evidence" value="ECO:0007669"/>
    <property type="project" value="TreeGrafter"/>
</dbReference>
<keyword evidence="5" id="KW-1185">Reference proteome</keyword>
<name>A0AAU7EDA6_9FLAO</name>